<dbReference type="InterPro" id="IPR050708">
    <property type="entry name" value="T6SS_VgrG/RHS"/>
</dbReference>
<accession>A0A5N6MHW1</accession>
<feature type="compositionally biased region" description="Basic and acidic residues" evidence="2">
    <location>
        <begin position="127"/>
        <end position="138"/>
    </location>
</feature>
<dbReference type="Pfam" id="PF20148">
    <property type="entry name" value="DUF6531"/>
    <property type="match status" value="1"/>
</dbReference>
<evidence type="ECO:0000256" key="1">
    <source>
        <dbReference type="ARBA" id="ARBA00022737"/>
    </source>
</evidence>
<dbReference type="PANTHER" id="PTHR32305">
    <property type="match status" value="1"/>
</dbReference>
<dbReference type="Pfam" id="PF05593">
    <property type="entry name" value="RHS_repeat"/>
    <property type="match status" value="9"/>
</dbReference>
<dbReference type="InterPro" id="IPR011047">
    <property type="entry name" value="Quinoprotein_ADH-like_sf"/>
</dbReference>
<dbReference type="NCBIfam" id="TIGR03696">
    <property type="entry name" value="Rhs_assc_core"/>
    <property type="match status" value="1"/>
</dbReference>
<sequence length="1875" mass="200132">MFGLEDRFVEVPLLPEDSRGRFDYGVAVAMRSAFRAEASRLTDQAASRTSYVSAAKEDFAGFFSEVFQANADTAANDAQALAQALGTVADYVGTMIRAAREEDARRRENNEWVRRQNERDLAERIGDAFGGGEERPNAERGPAPTFDSTTASVGSRDTQPGMGGSGGTSSARPQNLRTFATNSRSLDDALTAVPGMLEGHLTDFAARCGWGRIEADGVMTAYRAYLDANENDAQWALTLADNFAKAGGEGNVSTVSDAALAAALAAAGVDATRDGLKIDPPTAYGAVPTTGYANDPVNTATGNFVEPETDLGFAGTASNLVLSRMYNSLAPQEASGVFGPGWSSVLDQQLVLSDEGCRWIVADGRAVDFPREGEIWGRAVGESYWLTREPATVGVLAELASLPEDSTDLLVVRDNQGGWWAYSLSGVWLGAGSGPGRTVSVHREPMAWADTDDGAGQVTRLSHVRGRFLDVDYVGGRAVVVRASDGRRAEYGYNDAGRLVSVTTETGTRSYRWNEQGLIDAVYSAAGVLEAENTYDEQGRVILQVTQHGRRTRFAYLSGRVTVVSDEDGTRSNSWIADPKGRLVGVLDSHDQRQSMAYDRHGNLVSLTERDGSVTVHAYDDRGRKIRTVTPEGADLTYGWDEQDRITTLVTESGSVVSYEYGDEFTRDPSVIEDPLGGRTELTWDHGLLTRVTDPAGVSVEFDYDNYGDLIATRNALGDTARIVRDSAGRPVASITPSGAETRFTYDTAGLLVRREDPDGAVWAFEYDAAGRLTASVAPDGGRTALEYAANGELVRTIDPLSRAIERVFDELGNVTAAILPDGARWGFTHDTLSRLTGITDPAGHDWIREYDKVGNLTAVVDPTGVRSDTVTDRGAGTATVADAFSSSTYSFDEYGRPVRAEAADGSAELTTYDAAGNPVELLDGEGGLTRLERDPAGKITSVTSPSGAVTRYEYDVCGRPWKTIDPLGAVTELVYDADQRVTARILPTGETETFEYDACGRLILRVTPGRGNARYGYDKAGRLSFSQDSWYGTRRFRYNVAGELTETVNGVGGRTRFEYDVRGRLIRITDPLGGVTARTYTETDKVDSVSDPLGRVTTATYDPAGRQLSQTDPDGNTTTWTYDAAGREQSTSWNGRLLASVDRDRMNRRVVVTDFTGDDGLTVEHELGFNRRGQLTSRARGAEGMSWSYDADGNRSSFTDTAGTTTTYARDAAGRIRTVHNPRLGSAQFTHDASGRLTAVMAGDLVQEWAYRNGYLAEHTRTNRGDTDSPADITMIGRDEDGRITGLTRAGAVTRYGYDGAGQLVAAATTPVGKSDAAATARAQVSEWEYDAGGRLVREFTPAGSRLYAYDVAGELTSVIEPDGSRTEYVYDGLGRRSRLIRADGSWTEYAWGETGYLHGTVDRTPDGAETARHRLWVDALGELAAVDGCPVWWDSANPIPTLAGVGEEQVVSLPGGVTGISEAWIAPGWRAARATDQADPWAVLGASVIPEPGAVSGTGAMSGAGVMAGGSPAGIGLTGNGGLDVAGLEWLGARAYDPTARGFLSTDPLSPVLGAGWDGNPYSYAGNNPLNASDPTGLRPLTDEDLKAYDAANRGMLAAAGDWVKDNWEYIVGGAAIIGGTALMFVPGGQVFGAGLISFGADVVIQKATTGDVNWVQAGISGGLGMAGAGVGMIAGRMVSNPVIRMAVENGVEGAITGAGDYYNGPGPHTASGALRAAATGGATSAAPIGGLPYKKLGDFPVTVLDPADVRFSQRSVKDLQNRIDNMAEHGWTRDLDPADVVIMPDGGYTTLDHRRVLAARATDNPLYAHVHHHSDPFEKPEVGERFPVPRGKNKGQPAETWGQAIENRINDQGSIFRNTYPQGSPFIGWAGD</sequence>
<evidence type="ECO:0000313" key="5">
    <source>
        <dbReference type="EMBL" id="KAD3633066.1"/>
    </source>
</evidence>
<feature type="region of interest" description="Disordered" evidence="2">
    <location>
        <begin position="127"/>
        <end position="174"/>
    </location>
</feature>
<feature type="domain" description="DUF6531" evidence="3">
    <location>
        <begin position="295"/>
        <end position="369"/>
    </location>
</feature>
<protein>
    <submittedName>
        <fullName evidence="5">Type IV secretion protein Rhs</fullName>
    </submittedName>
</protein>
<keyword evidence="6" id="KW-1185">Reference proteome</keyword>
<keyword evidence="1" id="KW-0677">Repeat</keyword>
<dbReference type="InterPro" id="IPR006530">
    <property type="entry name" value="YD"/>
</dbReference>
<dbReference type="InterPro" id="IPR031325">
    <property type="entry name" value="RHS_repeat"/>
</dbReference>
<comment type="caution">
    <text evidence="5">The sequence shown here is derived from an EMBL/GenBank/DDBJ whole genome shotgun (WGS) entry which is preliminary data.</text>
</comment>
<dbReference type="InterPro" id="IPR056823">
    <property type="entry name" value="TEN-like_YD-shell"/>
</dbReference>
<dbReference type="EMBL" id="VTFX01000004">
    <property type="protein sequence ID" value="KAD3633066.1"/>
    <property type="molecule type" value="Genomic_DNA"/>
</dbReference>
<organism evidence="5 6">
    <name type="scientific">Arthrobacter yangruifuii</name>
    <dbReference type="NCBI Taxonomy" id="2606616"/>
    <lineage>
        <taxon>Bacteria</taxon>
        <taxon>Bacillati</taxon>
        <taxon>Actinomycetota</taxon>
        <taxon>Actinomycetes</taxon>
        <taxon>Micrococcales</taxon>
        <taxon>Micrococcaceae</taxon>
        <taxon>Arthrobacter</taxon>
    </lineage>
</organism>
<evidence type="ECO:0000313" key="6">
    <source>
        <dbReference type="Proteomes" id="UP000326852"/>
    </source>
</evidence>
<feature type="compositionally biased region" description="Polar residues" evidence="2">
    <location>
        <begin position="146"/>
        <end position="158"/>
    </location>
</feature>
<evidence type="ECO:0000256" key="2">
    <source>
        <dbReference type="SAM" id="MobiDB-lite"/>
    </source>
</evidence>
<feature type="domain" description="Teneurin-like YD-shell" evidence="4">
    <location>
        <begin position="527"/>
        <end position="690"/>
    </location>
</feature>
<dbReference type="Proteomes" id="UP000326852">
    <property type="component" value="Unassembled WGS sequence"/>
</dbReference>
<dbReference type="PANTHER" id="PTHR32305:SF15">
    <property type="entry name" value="PROTEIN RHSA-RELATED"/>
    <property type="match status" value="1"/>
</dbReference>
<gene>
    <name evidence="5" type="ORF">GD627_09490</name>
</gene>
<reference evidence="5 6" key="1">
    <citation type="submission" date="2019-08" db="EMBL/GenBank/DDBJ databases">
        <title>Arthrobacter sp. nov., isolated from plateau pika and Tibetan wild ass.</title>
        <authorList>
            <person name="Ge Y."/>
        </authorList>
    </citation>
    <scope>NUCLEOTIDE SEQUENCE [LARGE SCALE GENOMIC DNA]</scope>
    <source>
        <strain evidence="5 6">785</strain>
    </source>
</reference>
<dbReference type="Pfam" id="PF25023">
    <property type="entry name" value="TEN_YD-shell"/>
    <property type="match status" value="1"/>
</dbReference>
<dbReference type="InterPro" id="IPR022385">
    <property type="entry name" value="Rhs_assc_core"/>
</dbReference>
<proteinExistence type="predicted"/>
<dbReference type="SUPFAM" id="SSF69304">
    <property type="entry name" value="Tricorn protease N-terminal domain"/>
    <property type="match status" value="1"/>
</dbReference>
<name>A0A5N6MHW1_9MICC</name>
<dbReference type="InterPro" id="IPR045351">
    <property type="entry name" value="DUF6531"/>
</dbReference>
<dbReference type="Gene3D" id="2.180.10.10">
    <property type="entry name" value="RHS repeat-associated core"/>
    <property type="match status" value="6"/>
</dbReference>
<evidence type="ECO:0000259" key="4">
    <source>
        <dbReference type="Pfam" id="PF25023"/>
    </source>
</evidence>
<dbReference type="SUPFAM" id="SSF50998">
    <property type="entry name" value="Quinoprotein alcohol dehydrogenase-like"/>
    <property type="match status" value="1"/>
</dbReference>
<evidence type="ECO:0000259" key="3">
    <source>
        <dbReference type="Pfam" id="PF20148"/>
    </source>
</evidence>
<dbReference type="NCBIfam" id="TIGR01643">
    <property type="entry name" value="YD_repeat_2x"/>
    <property type="match status" value="14"/>
</dbReference>